<dbReference type="Proteomes" id="UP000319252">
    <property type="component" value="Unassembled WGS sequence"/>
</dbReference>
<sequence length="48" mass="5293">MLPYLAAYMGHAGIDSTLYYVHASPDFMDGYADLVADAERVVPETEEP</sequence>
<dbReference type="AlphaFoldDB" id="A0A564RXZ5"/>
<reference evidence="1 2" key="1">
    <citation type="submission" date="2019-07" db="EMBL/GenBank/DDBJ databases">
        <authorList>
            <person name="Chang H.-W."/>
            <person name="Raman A."/>
            <person name="Venkatesh S."/>
            <person name="Gehrig J."/>
        </authorList>
    </citation>
    <scope>NUCLEOTIDE SEQUENCE [LARGE SCALE GENOMIC DNA]</scope>
    <source>
        <strain evidence="1">B.longum_ssp_infantis_4</strain>
    </source>
</reference>
<evidence type="ECO:0000313" key="1">
    <source>
        <dbReference type="EMBL" id="VUW82565.1"/>
    </source>
</evidence>
<gene>
    <name evidence="1" type="ORF">BLONGUMMC1_00696</name>
</gene>
<dbReference type="GO" id="GO:0003677">
    <property type="term" value="F:DNA binding"/>
    <property type="evidence" value="ECO:0007669"/>
    <property type="project" value="InterPro"/>
</dbReference>
<protein>
    <recommendedName>
        <fullName evidence="3">Integrase</fullName>
    </recommendedName>
</protein>
<dbReference type="InterPro" id="IPR011010">
    <property type="entry name" value="DNA_brk_join_enz"/>
</dbReference>
<organism evidence="1 2">
    <name type="scientific">Bifidobacterium longum subsp. infantis</name>
    <dbReference type="NCBI Taxonomy" id="1682"/>
    <lineage>
        <taxon>Bacteria</taxon>
        <taxon>Bacillati</taxon>
        <taxon>Actinomycetota</taxon>
        <taxon>Actinomycetes</taxon>
        <taxon>Bifidobacteriales</taxon>
        <taxon>Bifidobacteriaceae</taxon>
        <taxon>Bifidobacterium</taxon>
    </lineage>
</organism>
<name>A0A564RXZ5_BIFLI</name>
<accession>A0A564RXZ5</accession>
<dbReference type="SUPFAM" id="SSF56349">
    <property type="entry name" value="DNA breaking-rejoining enzymes"/>
    <property type="match status" value="1"/>
</dbReference>
<evidence type="ECO:0008006" key="3">
    <source>
        <dbReference type="Google" id="ProtNLM"/>
    </source>
</evidence>
<dbReference type="EMBL" id="CABHML010000032">
    <property type="protein sequence ID" value="VUW82565.1"/>
    <property type="molecule type" value="Genomic_DNA"/>
</dbReference>
<evidence type="ECO:0000313" key="2">
    <source>
        <dbReference type="Proteomes" id="UP000319252"/>
    </source>
</evidence>
<proteinExistence type="predicted"/>